<sequence>MVTAAGALVVGLLGGAGIGAAVAAPAPVTSVPAGATTGTVGELPPPPPGDDGSLPPGGPAVPGTDAGTADGATGLPDDAGTPAAEDVTYTVGWRATDGSPAELPPPPATTADDEVAVLTTRDDLVTA</sequence>
<dbReference type="Proteomes" id="UP000276232">
    <property type="component" value="Unassembled WGS sequence"/>
</dbReference>
<proteinExistence type="predicted"/>
<feature type="region of interest" description="Disordered" evidence="1">
    <location>
        <begin position="29"/>
        <end position="86"/>
    </location>
</feature>
<reference evidence="3 4" key="1">
    <citation type="journal article" date="2015" name="Stand. Genomic Sci.">
        <title>Genomic Encyclopedia of Bacterial and Archaeal Type Strains, Phase III: the genomes of soil and plant-associated and newly described type strains.</title>
        <authorList>
            <person name="Whitman W.B."/>
            <person name="Woyke T."/>
            <person name="Klenk H.P."/>
            <person name="Zhou Y."/>
            <person name="Lilburn T.G."/>
            <person name="Beck B.J."/>
            <person name="De Vos P."/>
            <person name="Vandamme P."/>
            <person name="Eisen J.A."/>
            <person name="Garrity G."/>
            <person name="Hugenholtz P."/>
            <person name="Kyrpides N.C."/>
        </authorList>
    </citation>
    <scope>NUCLEOTIDE SEQUENCE [LARGE SCALE GENOMIC DNA]</scope>
    <source>
        <strain evidence="3 4">CECT 7306</strain>
    </source>
</reference>
<organism evidence="3 4">
    <name type="scientific">Pseudokineococcus lusitanus</name>
    <dbReference type="NCBI Taxonomy" id="763993"/>
    <lineage>
        <taxon>Bacteria</taxon>
        <taxon>Bacillati</taxon>
        <taxon>Actinomycetota</taxon>
        <taxon>Actinomycetes</taxon>
        <taxon>Kineosporiales</taxon>
        <taxon>Kineosporiaceae</taxon>
        <taxon>Pseudokineococcus</taxon>
    </lineage>
</organism>
<feature type="chain" id="PRO_5018141510" evidence="2">
    <location>
        <begin position="24"/>
        <end position="127"/>
    </location>
</feature>
<accession>A0A3N1HQR9</accession>
<dbReference type="InParanoid" id="A0A3N1HQR9"/>
<evidence type="ECO:0000313" key="4">
    <source>
        <dbReference type="Proteomes" id="UP000276232"/>
    </source>
</evidence>
<evidence type="ECO:0000256" key="2">
    <source>
        <dbReference type="SAM" id="SignalP"/>
    </source>
</evidence>
<feature type="region of interest" description="Disordered" evidence="1">
    <location>
        <begin position="95"/>
        <end position="114"/>
    </location>
</feature>
<gene>
    <name evidence="3" type="ORF">EDC03_0906</name>
</gene>
<keyword evidence="4" id="KW-1185">Reference proteome</keyword>
<dbReference type="AlphaFoldDB" id="A0A3N1HQR9"/>
<comment type="caution">
    <text evidence="3">The sequence shown here is derived from an EMBL/GenBank/DDBJ whole genome shotgun (WGS) entry which is preliminary data.</text>
</comment>
<evidence type="ECO:0000256" key="1">
    <source>
        <dbReference type="SAM" id="MobiDB-lite"/>
    </source>
</evidence>
<dbReference type="EMBL" id="RJKN01000002">
    <property type="protein sequence ID" value="ROP44776.1"/>
    <property type="molecule type" value="Genomic_DNA"/>
</dbReference>
<feature type="signal peptide" evidence="2">
    <location>
        <begin position="1"/>
        <end position="23"/>
    </location>
</feature>
<protein>
    <submittedName>
        <fullName evidence="3">Uncharacterized protein</fullName>
    </submittedName>
</protein>
<name>A0A3N1HQR9_9ACTN</name>
<keyword evidence="2" id="KW-0732">Signal</keyword>
<feature type="compositionally biased region" description="Low complexity" evidence="1">
    <location>
        <begin position="62"/>
        <end position="81"/>
    </location>
</feature>
<evidence type="ECO:0000313" key="3">
    <source>
        <dbReference type="EMBL" id="ROP44776.1"/>
    </source>
</evidence>